<reference evidence="1 2" key="1">
    <citation type="submission" date="2022-03" db="EMBL/GenBank/DDBJ databases">
        <title>Ignatzschineria rhizosphaerae HR5S32.</title>
        <authorList>
            <person name="Sun J.Q."/>
            <person name="Feng J.Y."/>
        </authorList>
    </citation>
    <scope>NUCLEOTIDE SEQUENCE [LARGE SCALE GENOMIC DNA]</scope>
    <source>
        <strain evidence="1 2">HR5S32</strain>
    </source>
</reference>
<dbReference type="EMBL" id="CP093379">
    <property type="protein sequence ID" value="UNM96753.1"/>
    <property type="molecule type" value="Genomic_DNA"/>
</dbReference>
<dbReference type="RefSeq" id="WP_242150932.1">
    <property type="nucleotide sequence ID" value="NZ_CP093379.1"/>
</dbReference>
<evidence type="ECO:0008006" key="3">
    <source>
        <dbReference type="Google" id="ProtNLM"/>
    </source>
</evidence>
<evidence type="ECO:0000313" key="2">
    <source>
        <dbReference type="Proteomes" id="UP000829542"/>
    </source>
</evidence>
<proteinExistence type="predicted"/>
<dbReference type="Proteomes" id="UP000829542">
    <property type="component" value="Chromosome"/>
</dbReference>
<gene>
    <name evidence="1" type="ORF">MMG00_02540</name>
</gene>
<name>A0ABY3X9V0_9GAMM</name>
<accession>A0ABY3X9V0</accession>
<evidence type="ECO:0000313" key="1">
    <source>
        <dbReference type="EMBL" id="UNM96753.1"/>
    </source>
</evidence>
<sequence>MQKLLNTIDFSRNVRRNLFLLSQLNDVATDLPEVMQVNRRIKEYQNDIAKRIERKPGFIIWLELISIRQEIRALRRSVSKKTIEVLNKTIH</sequence>
<protein>
    <recommendedName>
        <fullName evidence="3">CHAD domain-containing protein</fullName>
    </recommendedName>
</protein>
<keyword evidence="2" id="KW-1185">Reference proteome</keyword>
<organism evidence="1 2">
    <name type="scientific">Ignatzschineria rhizosphaerae</name>
    <dbReference type="NCBI Taxonomy" id="2923279"/>
    <lineage>
        <taxon>Bacteria</taxon>
        <taxon>Pseudomonadati</taxon>
        <taxon>Pseudomonadota</taxon>
        <taxon>Gammaproteobacteria</taxon>
        <taxon>Cardiobacteriales</taxon>
        <taxon>Ignatzschineriaceae</taxon>
        <taxon>Ignatzschineria</taxon>
    </lineage>
</organism>